<dbReference type="SUPFAM" id="SSF56349">
    <property type="entry name" value="DNA breaking-rejoining enzymes"/>
    <property type="match status" value="1"/>
</dbReference>
<dbReference type="InterPro" id="IPR044068">
    <property type="entry name" value="CB"/>
</dbReference>
<dbReference type="EMBL" id="SOHK01000001">
    <property type="protein sequence ID" value="TFD69820.1"/>
    <property type="molecule type" value="Genomic_DNA"/>
</dbReference>
<accession>A0A4R9AUF3</accession>
<dbReference type="GO" id="GO:0003677">
    <property type="term" value="F:DNA binding"/>
    <property type="evidence" value="ECO:0007669"/>
    <property type="project" value="UniProtKB-UniRule"/>
</dbReference>
<organism evidence="5 6">
    <name type="scientific">Cryobacterium ruanii</name>
    <dbReference type="NCBI Taxonomy" id="1259197"/>
    <lineage>
        <taxon>Bacteria</taxon>
        <taxon>Bacillati</taxon>
        <taxon>Actinomycetota</taxon>
        <taxon>Actinomycetes</taxon>
        <taxon>Micrococcales</taxon>
        <taxon>Microbacteriaceae</taxon>
        <taxon>Cryobacterium</taxon>
    </lineage>
</organism>
<keyword evidence="1 2" id="KW-0238">DNA-binding</keyword>
<evidence type="ECO:0000313" key="6">
    <source>
        <dbReference type="Proteomes" id="UP000298154"/>
    </source>
</evidence>
<dbReference type="OrthoDB" id="1822491at2"/>
<evidence type="ECO:0000256" key="1">
    <source>
        <dbReference type="ARBA" id="ARBA00023125"/>
    </source>
</evidence>
<feature type="region of interest" description="Disordered" evidence="3">
    <location>
        <begin position="100"/>
        <end position="123"/>
    </location>
</feature>
<gene>
    <name evidence="5" type="ORF">E3T47_00330</name>
</gene>
<evidence type="ECO:0000256" key="3">
    <source>
        <dbReference type="SAM" id="MobiDB-lite"/>
    </source>
</evidence>
<evidence type="ECO:0000313" key="5">
    <source>
        <dbReference type="EMBL" id="TFD69820.1"/>
    </source>
</evidence>
<keyword evidence="6" id="KW-1185">Reference proteome</keyword>
<feature type="domain" description="Core-binding (CB)" evidence="4">
    <location>
        <begin position="16"/>
        <end position="96"/>
    </location>
</feature>
<dbReference type="AlphaFoldDB" id="A0A4R9AUF3"/>
<comment type="caution">
    <text evidence="5">The sequence shown here is derived from an EMBL/GenBank/DDBJ whole genome shotgun (WGS) entry which is preliminary data.</text>
</comment>
<dbReference type="Gene3D" id="1.10.150.130">
    <property type="match status" value="1"/>
</dbReference>
<proteinExistence type="predicted"/>
<dbReference type="Pfam" id="PF14659">
    <property type="entry name" value="Phage_int_SAM_3"/>
    <property type="match status" value="1"/>
</dbReference>
<sequence>MSKDRGEWVDPTKARIDVKEWSEQWFRAQVQLKPTTRSSYRHSLDKHVLPRWGQTRLGAVAHGDVQEWVIALAVNLAPSTLRQIHLILSGIIKLPKPCPTHVDGSSGARPSHTTGARFPSPISSRNRFSRAARIDVPMTSFIRHWMGESCATETFGIGRSTLH</sequence>
<evidence type="ECO:0000256" key="2">
    <source>
        <dbReference type="PROSITE-ProRule" id="PRU01248"/>
    </source>
</evidence>
<dbReference type="Proteomes" id="UP000298154">
    <property type="component" value="Unassembled WGS sequence"/>
</dbReference>
<protein>
    <recommendedName>
        <fullName evidence="4">Core-binding (CB) domain-containing protein</fullName>
    </recommendedName>
</protein>
<dbReference type="InterPro" id="IPR011010">
    <property type="entry name" value="DNA_brk_join_enz"/>
</dbReference>
<dbReference type="InterPro" id="IPR010998">
    <property type="entry name" value="Integrase_recombinase_N"/>
</dbReference>
<dbReference type="InterPro" id="IPR004107">
    <property type="entry name" value="Integrase_SAM-like_N"/>
</dbReference>
<evidence type="ECO:0000259" key="4">
    <source>
        <dbReference type="PROSITE" id="PS51900"/>
    </source>
</evidence>
<dbReference type="PROSITE" id="PS51900">
    <property type="entry name" value="CB"/>
    <property type="match status" value="1"/>
</dbReference>
<reference evidence="5 6" key="1">
    <citation type="submission" date="2019-03" db="EMBL/GenBank/DDBJ databases">
        <title>Genomics of glacier-inhabiting Cryobacterium strains.</title>
        <authorList>
            <person name="Liu Q."/>
            <person name="Xin Y.-H."/>
        </authorList>
    </citation>
    <scope>NUCLEOTIDE SEQUENCE [LARGE SCALE GENOMIC DNA]</scope>
    <source>
        <strain evidence="5 6">Sr36</strain>
    </source>
</reference>
<name>A0A4R9AUF3_9MICO</name>
<dbReference type="GO" id="GO:0015074">
    <property type="term" value="P:DNA integration"/>
    <property type="evidence" value="ECO:0007669"/>
    <property type="project" value="InterPro"/>
</dbReference>